<gene>
    <name evidence="2" type="ORF">HNAJ_LOCUS9918</name>
</gene>
<comment type="similarity">
    <text evidence="1">Belongs to the ENY2 family.</text>
</comment>
<dbReference type="WBParaSite" id="HNAJ_0000992301-mRNA-1">
    <property type="protein sequence ID" value="HNAJ_0000992301-mRNA-1"/>
    <property type="gene ID" value="HNAJ_0000992301"/>
</dbReference>
<evidence type="ECO:0000313" key="4">
    <source>
        <dbReference type="WBParaSite" id="HNAJ_0000992301-mRNA-1"/>
    </source>
</evidence>
<reference evidence="4" key="1">
    <citation type="submission" date="2017-02" db="UniProtKB">
        <authorList>
            <consortium name="WormBaseParasite"/>
        </authorList>
    </citation>
    <scope>IDENTIFICATION</scope>
</reference>
<dbReference type="Proteomes" id="UP000278807">
    <property type="component" value="Unassembled WGS sequence"/>
</dbReference>
<protein>
    <recommendedName>
        <fullName evidence="1">Transcription and mRNA export factor ENY2</fullName>
    </recommendedName>
    <alternativeName>
        <fullName evidence="1">Enhancer of yellow 2 transcription factor homolog</fullName>
    </alternativeName>
</protein>
<keyword evidence="1" id="KW-0805">Transcription regulation</keyword>
<dbReference type="AlphaFoldDB" id="A0A0R3TQU3"/>
<dbReference type="GO" id="GO:0006406">
    <property type="term" value="P:mRNA export from nucleus"/>
    <property type="evidence" value="ECO:0007669"/>
    <property type="project" value="UniProtKB-UniRule"/>
</dbReference>
<keyword evidence="1" id="KW-0813">Transport</keyword>
<organism evidence="4">
    <name type="scientific">Rodentolepis nana</name>
    <name type="common">Dwarf tapeworm</name>
    <name type="synonym">Hymenolepis nana</name>
    <dbReference type="NCBI Taxonomy" id="102285"/>
    <lineage>
        <taxon>Eukaryota</taxon>
        <taxon>Metazoa</taxon>
        <taxon>Spiralia</taxon>
        <taxon>Lophotrochozoa</taxon>
        <taxon>Platyhelminthes</taxon>
        <taxon>Cestoda</taxon>
        <taxon>Eucestoda</taxon>
        <taxon>Cyclophyllidea</taxon>
        <taxon>Hymenolepididae</taxon>
        <taxon>Rodentolepis</taxon>
    </lineage>
</organism>
<name>A0A0R3TQU3_RODNA</name>
<dbReference type="GO" id="GO:0071819">
    <property type="term" value="C:DUBm complex"/>
    <property type="evidence" value="ECO:0007669"/>
    <property type="project" value="UniProtKB-UniRule"/>
</dbReference>
<keyword evidence="1" id="KW-0539">Nucleus</keyword>
<dbReference type="GO" id="GO:0006325">
    <property type="term" value="P:chromatin organization"/>
    <property type="evidence" value="ECO:0007669"/>
    <property type="project" value="UniProtKB-KW"/>
</dbReference>
<dbReference type="GO" id="GO:0015031">
    <property type="term" value="P:protein transport"/>
    <property type="evidence" value="ECO:0007669"/>
    <property type="project" value="UniProtKB-KW"/>
</dbReference>
<keyword evidence="1" id="KW-0509">mRNA transport</keyword>
<comment type="function">
    <text evidence="1">Involved in mRNA export coupled transcription activation by association with both the TREX-2 and the SAGA complexes. The transcription regulatory histone acetylation (HAT) complex SAGA is a multiprotein complex that activates transcription by remodeling chromatin and mediating histone acetylation and deubiquitination. Within the SAGA complex, participates to a subcomplex that specifically deubiquitinates histones. The SAGA complex is recruited to specific gene promoters by activators, where it is required for transcription. The TREX-2 complex functions in docking export-competent ribonucleoprotein particles (mRNPs) to the nuclear entrance of the nuclear pore complex (nuclear basket). TREX-2 participates in mRNA export and accurate chromatin positioning in the nucleus by tethering genes to the nuclear periphery.</text>
</comment>
<keyword evidence="1" id="KW-0653">Protein transport</keyword>
<sequence length="98" mass="11386">MEEKKNEILAKINDLLDANDEREKIRELIAQQLVDTGWYDQMKATCRKHIRNKGVDNVNVDEVVNDLETMAESTVPEEVKNSVTDYIKNLIRDNLQPE</sequence>
<evidence type="ECO:0000313" key="3">
    <source>
        <dbReference type="Proteomes" id="UP000278807"/>
    </source>
</evidence>
<dbReference type="GO" id="GO:0070390">
    <property type="term" value="C:transcription export complex 2"/>
    <property type="evidence" value="ECO:0007669"/>
    <property type="project" value="UniProtKB-UniRule"/>
</dbReference>
<comment type="subunit">
    <text evidence="1">Component of the nuclear pore complex (NPC)-associated TREX-2 complex (transcription and export complex 2). Component of the SAGA transcription coactivator-HAT complex. Within the SAGA complex, participates to a subcomplex of SAGA called the DUB module (deubiquitination module).</text>
</comment>
<proteinExistence type="inferred from homology"/>
<keyword evidence="1" id="KW-0804">Transcription</keyword>
<dbReference type="EMBL" id="UZAE01012801">
    <property type="protein sequence ID" value="VDO06752.1"/>
    <property type="molecule type" value="Genomic_DNA"/>
</dbReference>
<dbReference type="Pfam" id="PF10163">
    <property type="entry name" value="EnY2"/>
    <property type="match status" value="1"/>
</dbReference>
<dbReference type="GO" id="GO:0006368">
    <property type="term" value="P:transcription elongation by RNA polymerase II"/>
    <property type="evidence" value="ECO:0007669"/>
    <property type="project" value="UniProtKB-UniRule"/>
</dbReference>
<evidence type="ECO:0000313" key="2">
    <source>
        <dbReference type="EMBL" id="VDO06752.1"/>
    </source>
</evidence>
<dbReference type="PANTHER" id="PTHR12514">
    <property type="entry name" value="ENHANCER OF YELLOW 2 TRANSCRIPTION FACTOR"/>
    <property type="match status" value="1"/>
</dbReference>
<dbReference type="GO" id="GO:0000124">
    <property type="term" value="C:SAGA complex"/>
    <property type="evidence" value="ECO:0007669"/>
    <property type="project" value="UniProtKB-UniRule"/>
</dbReference>
<dbReference type="OrthoDB" id="6221744at2759"/>
<dbReference type="GO" id="GO:0003713">
    <property type="term" value="F:transcription coactivator activity"/>
    <property type="evidence" value="ECO:0007669"/>
    <property type="project" value="UniProtKB-UniRule"/>
</dbReference>
<reference evidence="2 3" key="2">
    <citation type="submission" date="2018-11" db="EMBL/GenBank/DDBJ databases">
        <authorList>
            <consortium name="Pathogen Informatics"/>
        </authorList>
    </citation>
    <scope>NUCLEOTIDE SEQUENCE [LARGE SCALE GENOMIC DNA]</scope>
</reference>
<accession>A0A0R3TQU3</accession>
<dbReference type="InterPro" id="IPR018783">
    <property type="entry name" value="TF_ENY2"/>
</dbReference>
<dbReference type="GO" id="GO:0005654">
    <property type="term" value="C:nucleoplasm"/>
    <property type="evidence" value="ECO:0007669"/>
    <property type="project" value="UniProtKB-SubCell"/>
</dbReference>
<dbReference type="InterPro" id="IPR038212">
    <property type="entry name" value="TF_EnY2_sf"/>
</dbReference>
<keyword evidence="1" id="KW-0811">Translocation</keyword>
<dbReference type="HAMAP" id="MF_03046">
    <property type="entry name" value="ENY2_Sus1"/>
    <property type="match status" value="1"/>
</dbReference>
<keyword evidence="1" id="KW-0156">Chromatin regulator</keyword>
<dbReference type="GO" id="GO:0005643">
    <property type="term" value="C:nuclear pore"/>
    <property type="evidence" value="ECO:0007669"/>
    <property type="project" value="UniProtKB-UniRule"/>
</dbReference>
<dbReference type="STRING" id="102285.A0A0R3TQU3"/>
<keyword evidence="3" id="KW-1185">Reference proteome</keyword>
<evidence type="ECO:0000256" key="1">
    <source>
        <dbReference type="HAMAP-Rule" id="MF_03046"/>
    </source>
</evidence>
<keyword evidence="1" id="KW-0010">Activator</keyword>
<comment type="subcellular location">
    <subcellularLocation>
        <location evidence="1">Nucleus</location>
        <location evidence="1">Nucleoplasm</location>
    </subcellularLocation>
</comment>
<dbReference type="Gene3D" id="1.10.246.140">
    <property type="match status" value="1"/>
</dbReference>